<comment type="caution">
    <text evidence="1">The sequence shown here is derived from an EMBL/GenBank/DDBJ whole genome shotgun (WGS) entry which is preliminary data.</text>
</comment>
<accession>A0A3N6PCV1</accession>
<proteinExistence type="predicted"/>
<evidence type="ECO:0000313" key="1">
    <source>
        <dbReference type="EMBL" id="RQG94695.1"/>
    </source>
</evidence>
<dbReference type="Proteomes" id="UP000282323">
    <property type="component" value="Unassembled WGS sequence"/>
</dbReference>
<sequence>MARGRQGSPLVTAALALAGVILVLVPRRIVHAAERVAFENPDAGRLRPWTVPMARLEGIVFAWLLVRGDGWKRLRTPLAALGFVMALVPRSAAAFGLEVAYENPDELEVKSWVVPVTRLLGAWYLVVGLLAGRADAPEDGDSSR</sequence>
<keyword evidence="2" id="KW-1185">Reference proteome</keyword>
<protein>
    <recommendedName>
        <fullName evidence="3">DUF4345 domain-containing protein</fullName>
    </recommendedName>
</protein>
<dbReference type="EMBL" id="REGA01000008">
    <property type="protein sequence ID" value="RQG94695.1"/>
    <property type="molecule type" value="Genomic_DNA"/>
</dbReference>
<dbReference type="OrthoDB" id="260081at2157"/>
<gene>
    <name evidence="1" type="ORF">EA473_11025</name>
</gene>
<evidence type="ECO:0000313" key="2">
    <source>
        <dbReference type="Proteomes" id="UP000282323"/>
    </source>
</evidence>
<name>A0A3N6PCV1_NATCH</name>
<reference evidence="1 2" key="1">
    <citation type="submission" date="2018-10" db="EMBL/GenBank/DDBJ databases">
        <title>Natrarchaeobius chitinivorans gen. nov., sp. nov., and Natrarchaeobius haloalkaliphilus sp. nov., alkaliphilic, chitin-utilizing haloarchaea from hypersaline alkaline lakes.</title>
        <authorList>
            <person name="Sorokin D.Y."/>
            <person name="Elcheninov A.G."/>
            <person name="Kostrikina N.A."/>
            <person name="Bale N.J."/>
            <person name="Sinninghe Damste J.S."/>
            <person name="Khijniak T.V."/>
            <person name="Kublanov I.V."/>
            <person name="Toshchakov S.V."/>
        </authorList>
    </citation>
    <scope>NUCLEOTIDE SEQUENCE [LARGE SCALE GENOMIC DNA]</scope>
    <source>
        <strain evidence="1 2">AArcht4T</strain>
    </source>
</reference>
<dbReference type="AlphaFoldDB" id="A0A3N6PCV1"/>
<evidence type="ECO:0008006" key="3">
    <source>
        <dbReference type="Google" id="ProtNLM"/>
    </source>
</evidence>
<organism evidence="1 2">
    <name type="scientific">Natrarchaeobius chitinivorans</name>
    <dbReference type="NCBI Taxonomy" id="1679083"/>
    <lineage>
        <taxon>Archaea</taxon>
        <taxon>Methanobacteriati</taxon>
        <taxon>Methanobacteriota</taxon>
        <taxon>Stenosarchaea group</taxon>
        <taxon>Halobacteria</taxon>
        <taxon>Halobacteriales</taxon>
        <taxon>Natrialbaceae</taxon>
        <taxon>Natrarchaeobius</taxon>
    </lineage>
</organism>